<sequence length="181" mass="19950">MLQSRYSDRPGARKEAEDEQRHLTAEKTKLTNQRKKLLDAIYTGAVPMDLIAGEQQRITDQLTTIEGRLNAATTELDVIETNLTRALDLARDCYTAYAAAEPRLRRLFNQAFFTHLYIDEDGIHGEYAEPFATLLDDNVLDAGRAIQENGGHGAPSMAETLNRIADNDANAKTPGALGAFG</sequence>
<proteinExistence type="predicted"/>
<evidence type="ECO:0000313" key="2">
    <source>
        <dbReference type="EMBL" id="MBE1874455.1"/>
    </source>
</evidence>
<keyword evidence="3" id="KW-1185">Reference proteome</keyword>
<evidence type="ECO:0000313" key="3">
    <source>
        <dbReference type="Proteomes" id="UP000625527"/>
    </source>
</evidence>
<reference evidence="2 3" key="1">
    <citation type="submission" date="2020-10" db="EMBL/GenBank/DDBJ databases">
        <title>Myceligenerans pegani sp. nov., an endophytic actinomycete isolated from Peganum harmala L. in Xinjiang, China.</title>
        <authorList>
            <person name="Xin L."/>
        </authorList>
    </citation>
    <scope>NUCLEOTIDE SEQUENCE [LARGE SCALE GENOMIC DNA]</scope>
    <source>
        <strain evidence="2 3">TRM65318</strain>
    </source>
</reference>
<dbReference type="EMBL" id="JADAQT010000024">
    <property type="protein sequence ID" value="MBE1874455.1"/>
    <property type="molecule type" value="Genomic_DNA"/>
</dbReference>
<name>A0ABR9MSV1_9MICO</name>
<accession>A0ABR9MSV1</accession>
<comment type="caution">
    <text evidence="2">The sequence shown here is derived from an EMBL/GenBank/DDBJ whole genome shotgun (WGS) entry which is preliminary data.</text>
</comment>
<feature type="region of interest" description="Disordered" evidence="1">
    <location>
        <begin position="1"/>
        <end position="22"/>
    </location>
</feature>
<evidence type="ECO:0000256" key="1">
    <source>
        <dbReference type="SAM" id="MobiDB-lite"/>
    </source>
</evidence>
<organism evidence="2 3">
    <name type="scientific">Myceligenerans pegani</name>
    <dbReference type="NCBI Taxonomy" id="2776917"/>
    <lineage>
        <taxon>Bacteria</taxon>
        <taxon>Bacillati</taxon>
        <taxon>Actinomycetota</taxon>
        <taxon>Actinomycetes</taxon>
        <taxon>Micrococcales</taxon>
        <taxon>Promicromonosporaceae</taxon>
        <taxon>Myceligenerans</taxon>
    </lineage>
</organism>
<dbReference type="RefSeq" id="WP_192861029.1">
    <property type="nucleotide sequence ID" value="NZ_JADAQT010000024.1"/>
</dbReference>
<gene>
    <name evidence="2" type="ORF">IHE71_01880</name>
</gene>
<dbReference type="Proteomes" id="UP000625527">
    <property type="component" value="Unassembled WGS sequence"/>
</dbReference>
<protein>
    <submittedName>
        <fullName evidence="2">Uncharacterized protein</fullName>
    </submittedName>
</protein>